<keyword evidence="12" id="KW-0282">Flagellum</keyword>
<evidence type="ECO:0000256" key="1">
    <source>
        <dbReference type="ARBA" id="ARBA00004413"/>
    </source>
</evidence>
<evidence type="ECO:0000256" key="2">
    <source>
        <dbReference type="ARBA" id="ARBA00010004"/>
    </source>
</evidence>
<evidence type="ECO:0000256" key="4">
    <source>
        <dbReference type="ARBA" id="ARBA00022448"/>
    </source>
</evidence>
<dbReference type="Gene3D" id="1.10.287.1700">
    <property type="match status" value="1"/>
</dbReference>
<dbReference type="Proteomes" id="UP001207918">
    <property type="component" value="Unassembled WGS sequence"/>
</dbReference>
<keyword evidence="11" id="KW-0175">Coiled coil</keyword>
<keyword evidence="8" id="KW-0653">Protein transport</keyword>
<keyword evidence="9" id="KW-0472">Membrane</keyword>
<keyword evidence="12" id="KW-0966">Cell projection</keyword>
<reference evidence="12 13" key="1">
    <citation type="submission" date="2021-03" db="EMBL/GenBank/DDBJ databases">
        <title>Aliifodinibius sp. nov., a new bacterium isolated from saline soil.</title>
        <authorList>
            <person name="Galisteo C."/>
            <person name="De La Haba R."/>
            <person name="Sanchez-Porro C."/>
            <person name="Ventosa A."/>
        </authorList>
    </citation>
    <scope>NUCLEOTIDE SEQUENCE [LARGE SCALE GENOMIC DNA]</scope>
    <source>
        <strain evidence="12 13">1BSP15-2V2</strain>
    </source>
</reference>
<keyword evidence="4" id="KW-0813">Transport</keyword>
<dbReference type="RefSeq" id="WP_265764039.1">
    <property type="nucleotide sequence ID" value="NZ_JAGGJA010000001.1"/>
</dbReference>
<proteinExistence type="inferred from homology"/>
<evidence type="ECO:0000313" key="12">
    <source>
        <dbReference type="EMBL" id="MCW9705376.1"/>
    </source>
</evidence>
<feature type="coiled-coil region" evidence="11">
    <location>
        <begin position="21"/>
        <end position="105"/>
    </location>
</feature>
<evidence type="ECO:0000256" key="5">
    <source>
        <dbReference type="ARBA" id="ARBA00022475"/>
    </source>
</evidence>
<keyword evidence="12" id="KW-0969">Cilium</keyword>
<gene>
    <name evidence="12" type="primary">fliJ</name>
    <name evidence="12" type="ORF">J6I44_00855</name>
</gene>
<protein>
    <recommendedName>
        <fullName evidence="3">Flagellar FliJ protein</fullName>
    </recommendedName>
</protein>
<dbReference type="InterPro" id="IPR012823">
    <property type="entry name" value="Flagell_FliJ"/>
</dbReference>
<sequence length="142" mass="16907">MTFEFSLESVLKVRKHEEKVQKQKLAEKLNKKKDLNELKERLAKKLENHISGADSIKFVNLHDLQRQQQYINELHEKVKKVNNSLDSIKAAVEQQRDKLAEVHKKRHIMEKVKEGERELFLEEMNKQQRKVMDEVATQTFSK</sequence>
<evidence type="ECO:0000256" key="9">
    <source>
        <dbReference type="ARBA" id="ARBA00023136"/>
    </source>
</evidence>
<keyword evidence="13" id="KW-1185">Reference proteome</keyword>
<dbReference type="NCBIfam" id="TIGR02473">
    <property type="entry name" value="flagell_FliJ"/>
    <property type="match status" value="1"/>
</dbReference>
<organism evidence="12 13">
    <name type="scientific">Fodinibius salsisoli</name>
    <dbReference type="NCBI Taxonomy" id="2820877"/>
    <lineage>
        <taxon>Bacteria</taxon>
        <taxon>Pseudomonadati</taxon>
        <taxon>Balneolota</taxon>
        <taxon>Balneolia</taxon>
        <taxon>Balneolales</taxon>
        <taxon>Balneolaceae</taxon>
        <taxon>Fodinibius</taxon>
    </lineage>
</organism>
<evidence type="ECO:0000256" key="3">
    <source>
        <dbReference type="ARBA" id="ARBA00020392"/>
    </source>
</evidence>
<dbReference type="Pfam" id="PF02050">
    <property type="entry name" value="FliJ"/>
    <property type="match status" value="1"/>
</dbReference>
<name>A0ABT3PHI0_9BACT</name>
<comment type="subcellular location">
    <subcellularLocation>
        <location evidence="1">Cell membrane</location>
        <topology evidence="1">Peripheral membrane protein</topology>
        <orientation evidence="1">Cytoplasmic side</orientation>
    </subcellularLocation>
</comment>
<comment type="similarity">
    <text evidence="2">Belongs to the FliJ family.</text>
</comment>
<evidence type="ECO:0000256" key="6">
    <source>
        <dbReference type="ARBA" id="ARBA00022500"/>
    </source>
</evidence>
<keyword evidence="10" id="KW-1006">Bacterial flagellum protein export</keyword>
<evidence type="ECO:0000256" key="7">
    <source>
        <dbReference type="ARBA" id="ARBA00022795"/>
    </source>
</evidence>
<evidence type="ECO:0000313" key="13">
    <source>
        <dbReference type="Proteomes" id="UP001207918"/>
    </source>
</evidence>
<comment type="caution">
    <text evidence="12">The sequence shown here is derived from an EMBL/GenBank/DDBJ whole genome shotgun (WGS) entry which is preliminary data.</text>
</comment>
<dbReference type="EMBL" id="JAGGJA010000001">
    <property type="protein sequence ID" value="MCW9705376.1"/>
    <property type="molecule type" value="Genomic_DNA"/>
</dbReference>
<keyword evidence="6" id="KW-0145">Chemotaxis</keyword>
<keyword evidence="5" id="KW-1003">Cell membrane</keyword>
<dbReference type="InterPro" id="IPR053716">
    <property type="entry name" value="Flag_assembly_chemotaxis_eff"/>
</dbReference>
<evidence type="ECO:0000256" key="10">
    <source>
        <dbReference type="ARBA" id="ARBA00023225"/>
    </source>
</evidence>
<keyword evidence="7" id="KW-1005">Bacterial flagellum biogenesis</keyword>
<accession>A0ABT3PHI0</accession>
<evidence type="ECO:0000256" key="11">
    <source>
        <dbReference type="SAM" id="Coils"/>
    </source>
</evidence>
<evidence type="ECO:0000256" key="8">
    <source>
        <dbReference type="ARBA" id="ARBA00022927"/>
    </source>
</evidence>